<dbReference type="RefSeq" id="WP_013564355.1">
    <property type="nucleotide sequence ID" value="NC_014962.1"/>
</dbReference>
<proteinExistence type="predicted"/>
<dbReference type="OrthoDB" id="9772170at2"/>
<evidence type="ECO:0000259" key="1">
    <source>
        <dbReference type="Pfam" id="PF00535"/>
    </source>
</evidence>
<dbReference type="InterPro" id="IPR001173">
    <property type="entry name" value="Glyco_trans_2-like"/>
</dbReference>
<sequence>MRNDDPADTSEDPPRWTIALPTFNGARHLNETLDGVLKQCRQGPAFELVICDDGSTDDTVLLARRRLADSGLTIHWEIHERPLGLAGNWNRCLARARTPLLTILHQDDLPRPGYVFGADRHHRDDPSLAMTFSSVELIDEASQPIPPTTLAPPDLGALSKRFEAGEFNHILAVENPVRCSSVTLKRMAMLEIGGFDERLRYAVDWECWARLSRRYPVRWRPEATVAVRWHRRSATWSFKTGLADLEEVAMITRQILEEDGKNWTSSERRQIAARARRDLASSYLNRAYDAACAGRPDLTRRALAQATRLDPATPLKVAAQPRLLGRLALGLTGRVPNQASGLTRTRPMDEN</sequence>
<organism evidence="2 3">
    <name type="scientific">Isosphaera pallida (strain ATCC 43644 / DSM 9630 / IS1B)</name>
    <dbReference type="NCBI Taxonomy" id="575540"/>
    <lineage>
        <taxon>Bacteria</taxon>
        <taxon>Pseudomonadati</taxon>
        <taxon>Planctomycetota</taxon>
        <taxon>Planctomycetia</taxon>
        <taxon>Isosphaerales</taxon>
        <taxon>Isosphaeraceae</taxon>
        <taxon>Isosphaera</taxon>
    </lineage>
</organism>
<dbReference type="STRING" id="575540.Isop_1482"/>
<keyword evidence="2" id="KW-0808">Transferase</keyword>
<dbReference type="InterPro" id="IPR029044">
    <property type="entry name" value="Nucleotide-diphossugar_trans"/>
</dbReference>
<reference key="1">
    <citation type="submission" date="2010-11" db="EMBL/GenBank/DDBJ databases">
        <title>The complete sequence of chromosome of Isophaera pallida ATCC 43644.</title>
        <authorList>
            <consortium name="US DOE Joint Genome Institute (JGI-PGF)"/>
            <person name="Lucas S."/>
            <person name="Copeland A."/>
            <person name="Lapidus A."/>
            <person name="Bruce D."/>
            <person name="Goodwin L."/>
            <person name="Pitluck S."/>
            <person name="Kyrpides N."/>
            <person name="Mavromatis K."/>
            <person name="Pagani I."/>
            <person name="Ivanova N."/>
            <person name="Saunders E."/>
            <person name="Brettin T."/>
            <person name="Detter J.C."/>
            <person name="Han C."/>
            <person name="Tapia R."/>
            <person name="Land M."/>
            <person name="Hauser L."/>
            <person name="Markowitz V."/>
            <person name="Cheng J.-F."/>
            <person name="Hugenholtz P."/>
            <person name="Woyke T."/>
            <person name="Wu D."/>
            <person name="Eisen J.A."/>
        </authorList>
    </citation>
    <scope>NUCLEOTIDE SEQUENCE</scope>
    <source>
        <strain>ATCC 43644</strain>
    </source>
</reference>
<dbReference type="GO" id="GO:0016740">
    <property type="term" value="F:transferase activity"/>
    <property type="evidence" value="ECO:0007669"/>
    <property type="project" value="UniProtKB-KW"/>
</dbReference>
<keyword evidence="3" id="KW-1185">Reference proteome</keyword>
<dbReference type="PANTHER" id="PTHR43685:SF11">
    <property type="entry name" value="GLYCOSYLTRANSFERASE TAGX-RELATED"/>
    <property type="match status" value="1"/>
</dbReference>
<dbReference type="PANTHER" id="PTHR43685">
    <property type="entry name" value="GLYCOSYLTRANSFERASE"/>
    <property type="match status" value="1"/>
</dbReference>
<feature type="domain" description="Glycosyltransferase 2-like" evidence="1">
    <location>
        <begin position="17"/>
        <end position="115"/>
    </location>
</feature>
<dbReference type="InterPro" id="IPR050834">
    <property type="entry name" value="Glycosyltransf_2"/>
</dbReference>
<dbReference type="SUPFAM" id="SSF53448">
    <property type="entry name" value="Nucleotide-diphospho-sugar transferases"/>
    <property type="match status" value="1"/>
</dbReference>
<protein>
    <submittedName>
        <fullName evidence="2">Glycosyl transferase family 2</fullName>
    </submittedName>
</protein>
<dbReference type="AlphaFoldDB" id="E8QY77"/>
<dbReference type="Proteomes" id="UP000008631">
    <property type="component" value="Chromosome"/>
</dbReference>
<gene>
    <name evidence="2" type="ordered locus">Isop_1482</name>
</gene>
<dbReference type="Gene3D" id="3.90.550.10">
    <property type="entry name" value="Spore Coat Polysaccharide Biosynthesis Protein SpsA, Chain A"/>
    <property type="match status" value="1"/>
</dbReference>
<dbReference type="eggNOG" id="COG1216">
    <property type="taxonomic scope" value="Bacteria"/>
</dbReference>
<dbReference type="KEGG" id="ipa:Isop_1482"/>
<evidence type="ECO:0000313" key="2">
    <source>
        <dbReference type="EMBL" id="ADV62067.1"/>
    </source>
</evidence>
<name>E8QY77_ISOPI</name>
<dbReference type="InParanoid" id="E8QY77"/>
<evidence type="ECO:0000313" key="3">
    <source>
        <dbReference type="Proteomes" id="UP000008631"/>
    </source>
</evidence>
<reference evidence="2 3" key="2">
    <citation type="journal article" date="2011" name="Stand. Genomic Sci.">
        <title>Complete genome sequence of Isosphaera pallida type strain (IS1B).</title>
        <authorList>
            <consortium name="US DOE Joint Genome Institute (JGI-PGF)"/>
            <person name="Goker M."/>
            <person name="Cleland D."/>
            <person name="Saunders E."/>
            <person name="Lapidus A."/>
            <person name="Nolan M."/>
            <person name="Lucas S."/>
            <person name="Hammon N."/>
            <person name="Deshpande S."/>
            <person name="Cheng J.F."/>
            <person name="Tapia R."/>
            <person name="Han C."/>
            <person name="Goodwin L."/>
            <person name="Pitluck S."/>
            <person name="Liolios K."/>
            <person name="Pagani I."/>
            <person name="Ivanova N."/>
            <person name="Mavromatis K."/>
            <person name="Pati A."/>
            <person name="Chen A."/>
            <person name="Palaniappan K."/>
            <person name="Land M."/>
            <person name="Hauser L."/>
            <person name="Chang Y.J."/>
            <person name="Jeffries C.D."/>
            <person name="Detter J.C."/>
            <person name="Beck B."/>
            <person name="Woyke T."/>
            <person name="Bristow J."/>
            <person name="Eisen J.A."/>
            <person name="Markowitz V."/>
            <person name="Hugenholtz P."/>
            <person name="Kyrpides N.C."/>
            <person name="Klenk H.P."/>
        </authorList>
    </citation>
    <scope>NUCLEOTIDE SEQUENCE [LARGE SCALE GENOMIC DNA]</scope>
    <source>
        <strain evidence="3">ATCC 43644 / DSM 9630 / IS1B</strain>
    </source>
</reference>
<dbReference type="Pfam" id="PF00535">
    <property type="entry name" value="Glycos_transf_2"/>
    <property type="match status" value="1"/>
</dbReference>
<accession>E8QY77</accession>
<dbReference type="HOGENOM" id="CLU_025996_0_0_0"/>
<dbReference type="EMBL" id="CP002353">
    <property type="protein sequence ID" value="ADV62067.1"/>
    <property type="molecule type" value="Genomic_DNA"/>
</dbReference>